<keyword evidence="10" id="KW-1185">Reference proteome</keyword>
<evidence type="ECO:0000259" key="8">
    <source>
        <dbReference type="Pfam" id="PF06414"/>
    </source>
</evidence>
<organism evidence="9 10">
    <name type="scientific">Nocardiopsis exhalans</name>
    <dbReference type="NCBI Taxonomy" id="163604"/>
    <lineage>
        <taxon>Bacteria</taxon>
        <taxon>Bacillati</taxon>
        <taxon>Actinomycetota</taxon>
        <taxon>Actinomycetes</taxon>
        <taxon>Streptosporangiales</taxon>
        <taxon>Nocardiopsidaceae</taxon>
        <taxon>Nocardiopsis</taxon>
    </lineage>
</organism>
<dbReference type="RefSeq" id="WP_254420240.1">
    <property type="nucleotide sequence ID" value="NZ_BAAAJB010000001.1"/>
</dbReference>
<dbReference type="Pfam" id="PF06414">
    <property type="entry name" value="Zeta_toxin"/>
    <property type="match status" value="1"/>
</dbReference>
<feature type="domain" description="Zeta toxin" evidence="8">
    <location>
        <begin position="127"/>
        <end position="314"/>
    </location>
</feature>
<evidence type="ECO:0000256" key="1">
    <source>
        <dbReference type="ARBA" id="ARBA00009104"/>
    </source>
</evidence>
<gene>
    <name evidence="9" type="ORF">NE857_06810</name>
</gene>
<evidence type="ECO:0000313" key="10">
    <source>
        <dbReference type="Proteomes" id="UP001055940"/>
    </source>
</evidence>
<dbReference type="InterPro" id="IPR010488">
    <property type="entry name" value="Zeta_toxin_domain"/>
</dbReference>
<comment type="catalytic activity">
    <reaction evidence="6">
        <text>UDP-N-acetyl-alpha-D-glucosamine + ATP = UDP-N-acetyl-alpha-D-glucosamine 3'-phosphate + ADP + H(+)</text>
        <dbReference type="Rhea" id="RHEA:32671"/>
        <dbReference type="ChEBI" id="CHEBI:15378"/>
        <dbReference type="ChEBI" id="CHEBI:30616"/>
        <dbReference type="ChEBI" id="CHEBI:57705"/>
        <dbReference type="ChEBI" id="CHEBI:64353"/>
        <dbReference type="ChEBI" id="CHEBI:456216"/>
        <dbReference type="EC" id="2.7.1.176"/>
    </reaction>
</comment>
<evidence type="ECO:0000256" key="6">
    <source>
        <dbReference type="ARBA" id="ARBA00048178"/>
    </source>
</evidence>
<name>A0ABY5DDA1_9ACTN</name>
<accession>A0ABY5DDA1</accession>
<sequence>MGTDAGEGIRGLREHFLRAHEQERLRGGARRVRVLYQQLAATAEIGSPEQGDYERGVHFYLDIERTVHLLERWSRGVLLSEYPKLADELSRLIRPRPRRDLSAREHALVLERRLAALTPFEEPRREPGRRPQAIFLAGQPGAGKTSLQESIRDVLGASTAVVYHRDDNAEAHPLYAQIFEEDPFTALPEAARDLAPDLEQRCLEHLWAQRYDTVVVDPLGDRADARDLLDGFAEAGYRVAVAFVAAHSSQSLLGIADRFKRGLDHEGLGRWTESEEHQRIYDALPGVARHLESGNHAEAVYVVDRGGGVVYENHRPADGVFEPPYAAGKRLRARRDSVPTPEESEHFNDRLAHLRSRSARRNSPDGRDRPGPRNRPGTAG</sequence>
<dbReference type="SUPFAM" id="SSF52540">
    <property type="entry name" value="P-loop containing nucleoside triphosphate hydrolases"/>
    <property type="match status" value="1"/>
</dbReference>
<comment type="similarity">
    <text evidence="1">Belongs to the zeta toxin family.</text>
</comment>
<evidence type="ECO:0000256" key="2">
    <source>
        <dbReference type="ARBA" id="ARBA00011963"/>
    </source>
</evidence>
<feature type="region of interest" description="Disordered" evidence="7">
    <location>
        <begin position="331"/>
        <end position="380"/>
    </location>
</feature>
<reference evidence="9" key="1">
    <citation type="submission" date="2022-06" db="EMBL/GenBank/DDBJ databases">
        <authorList>
            <person name="Ping M."/>
        </authorList>
    </citation>
    <scope>NUCLEOTIDE SEQUENCE</scope>
    <source>
        <strain evidence="9">JCM11759T</strain>
    </source>
</reference>
<feature type="compositionally biased region" description="Basic and acidic residues" evidence="7">
    <location>
        <begin position="343"/>
        <end position="352"/>
    </location>
</feature>
<dbReference type="Proteomes" id="UP001055940">
    <property type="component" value="Chromosome"/>
</dbReference>
<dbReference type="EC" id="2.7.1.176" evidence="2"/>
<evidence type="ECO:0000256" key="4">
    <source>
        <dbReference type="ARBA" id="ARBA00022840"/>
    </source>
</evidence>
<dbReference type="InterPro" id="IPR027417">
    <property type="entry name" value="P-loop_NTPase"/>
</dbReference>
<evidence type="ECO:0000256" key="7">
    <source>
        <dbReference type="SAM" id="MobiDB-lite"/>
    </source>
</evidence>
<dbReference type="EMBL" id="CP099837">
    <property type="protein sequence ID" value="USY21324.1"/>
    <property type="molecule type" value="Genomic_DNA"/>
</dbReference>
<keyword evidence="3" id="KW-0547">Nucleotide-binding</keyword>
<evidence type="ECO:0000256" key="3">
    <source>
        <dbReference type="ARBA" id="ARBA00022741"/>
    </source>
</evidence>
<feature type="compositionally biased region" description="Basic and acidic residues" evidence="7">
    <location>
        <begin position="362"/>
        <end position="371"/>
    </location>
</feature>
<protein>
    <recommendedName>
        <fullName evidence="5">UDP-N-acetylglucosamine kinase</fullName>
        <ecNumber evidence="2">2.7.1.176</ecNumber>
    </recommendedName>
    <alternativeName>
        <fullName evidence="5">UDP-N-acetylglucosamine kinase</fullName>
    </alternativeName>
</protein>
<evidence type="ECO:0000313" key="9">
    <source>
        <dbReference type="EMBL" id="USY21324.1"/>
    </source>
</evidence>
<evidence type="ECO:0000256" key="5">
    <source>
        <dbReference type="ARBA" id="ARBA00032897"/>
    </source>
</evidence>
<keyword evidence="4" id="KW-0067">ATP-binding</keyword>
<proteinExistence type="inferred from homology"/>
<dbReference type="Gene3D" id="3.40.50.300">
    <property type="entry name" value="P-loop containing nucleotide triphosphate hydrolases"/>
    <property type="match status" value="1"/>
</dbReference>